<dbReference type="PROSITE" id="PS00514">
    <property type="entry name" value="FIBRINOGEN_C_1"/>
    <property type="match status" value="1"/>
</dbReference>
<dbReference type="PANTHER" id="PTHR19143">
    <property type="entry name" value="FIBRINOGEN/TENASCIN/ANGIOPOEITIN"/>
    <property type="match status" value="1"/>
</dbReference>
<dbReference type="Gene3D" id="4.10.530.10">
    <property type="entry name" value="Gamma-fibrinogen Carboxyl Terminal Fragment, domain 2"/>
    <property type="match status" value="1"/>
</dbReference>
<dbReference type="InterPro" id="IPR020837">
    <property type="entry name" value="Fibrinogen_CS"/>
</dbReference>
<evidence type="ECO:0000256" key="2">
    <source>
        <dbReference type="SAM" id="MobiDB-lite"/>
    </source>
</evidence>
<dbReference type="InterPro" id="IPR002181">
    <property type="entry name" value="Fibrinogen_a/b/g_C_dom"/>
</dbReference>
<dbReference type="OrthoDB" id="7735550at2759"/>
<feature type="region of interest" description="Disordered" evidence="2">
    <location>
        <begin position="165"/>
        <end position="204"/>
    </location>
</feature>
<dbReference type="SUPFAM" id="SSF56496">
    <property type="entry name" value="Fibrinogen C-terminal domain-like"/>
    <property type="match status" value="1"/>
</dbReference>
<keyword evidence="3" id="KW-0472">Membrane</keyword>
<dbReference type="GO" id="GO:0005615">
    <property type="term" value="C:extracellular space"/>
    <property type="evidence" value="ECO:0007669"/>
    <property type="project" value="TreeGrafter"/>
</dbReference>
<dbReference type="CDD" id="cd00087">
    <property type="entry name" value="FReD"/>
    <property type="match status" value="1"/>
</dbReference>
<dbReference type="PROSITE" id="PS51406">
    <property type="entry name" value="FIBRINOGEN_C_2"/>
    <property type="match status" value="1"/>
</dbReference>
<dbReference type="FunFam" id="3.90.215.10:FF:000001">
    <property type="entry name" value="Tenascin isoform 1"/>
    <property type="match status" value="1"/>
</dbReference>
<dbReference type="SMART" id="SM00186">
    <property type="entry name" value="FBG"/>
    <property type="match status" value="1"/>
</dbReference>
<reference evidence="6" key="1">
    <citation type="submission" date="2025-08" db="UniProtKB">
        <authorList>
            <consortium name="RefSeq"/>
        </authorList>
    </citation>
    <scope>IDENTIFICATION</scope>
    <source>
        <tissue evidence="6">Gonad</tissue>
    </source>
</reference>
<keyword evidence="3" id="KW-1133">Transmembrane helix</keyword>
<dbReference type="RefSeq" id="XP_019646400.1">
    <property type="nucleotide sequence ID" value="XM_019790841.1"/>
</dbReference>
<evidence type="ECO:0000256" key="3">
    <source>
        <dbReference type="SAM" id="Phobius"/>
    </source>
</evidence>
<feature type="region of interest" description="Disordered" evidence="2">
    <location>
        <begin position="1"/>
        <end position="21"/>
    </location>
</feature>
<feature type="transmembrane region" description="Helical" evidence="3">
    <location>
        <begin position="29"/>
        <end position="49"/>
    </location>
</feature>
<dbReference type="Pfam" id="PF00147">
    <property type="entry name" value="Fibrinogen_C"/>
    <property type="match status" value="1"/>
</dbReference>
<evidence type="ECO:0000259" key="4">
    <source>
        <dbReference type="PROSITE" id="PS51406"/>
    </source>
</evidence>
<dbReference type="InterPro" id="IPR014716">
    <property type="entry name" value="Fibrinogen_a/b/g_C_1"/>
</dbReference>
<dbReference type="InterPro" id="IPR050373">
    <property type="entry name" value="Fibrinogen_C-term_domain"/>
</dbReference>
<dbReference type="Gene3D" id="3.90.215.10">
    <property type="entry name" value="Gamma Fibrinogen, chain A, domain 1"/>
    <property type="match status" value="1"/>
</dbReference>
<feature type="domain" description="Fibrinogen C-terminal" evidence="4">
    <location>
        <begin position="204"/>
        <end position="425"/>
    </location>
</feature>
<evidence type="ECO:0000256" key="1">
    <source>
        <dbReference type="ARBA" id="ARBA00023157"/>
    </source>
</evidence>
<keyword evidence="5" id="KW-1185">Reference proteome</keyword>
<gene>
    <name evidence="6" type="primary">LOC109486936</name>
</gene>
<dbReference type="PANTHER" id="PTHR19143:SF458">
    <property type="entry name" value="FIBRINOGEN C-TERMINAL DOMAIN-CONTAINING PROTEIN-RELATED"/>
    <property type="match status" value="1"/>
</dbReference>
<dbReference type="GeneID" id="109486936"/>
<dbReference type="KEGG" id="bbel:109486936"/>
<dbReference type="Proteomes" id="UP000515135">
    <property type="component" value="Unplaced"/>
</dbReference>
<keyword evidence="3" id="KW-0812">Transmembrane</keyword>
<dbReference type="NCBIfam" id="NF040941">
    <property type="entry name" value="GGGWT_bact"/>
    <property type="match status" value="1"/>
</dbReference>
<evidence type="ECO:0000313" key="6">
    <source>
        <dbReference type="RefSeq" id="XP_019646400.1"/>
    </source>
</evidence>
<protein>
    <submittedName>
        <fullName evidence="6">Fibrinogen-like protein 1 isoform X1</fullName>
    </submittedName>
</protein>
<organism evidence="5 6">
    <name type="scientific">Branchiostoma belcheri</name>
    <name type="common">Amphioxus</name>
    <dbReference type="NCBI Taxonomy" id="7741"/>
    <lineage>
        <taxon>Eukaryota</taxon>
        <taxon>Metazoa</taxon>
        <taxon>Chordata</taxon>
        <taxon>Cephalochordata</taxon>
        <taxon>Leptocardii</taxon>
        <taxon>Amphioxiformes</taxon>
        <taxon>Branchiostomatidae</taxon>
        <taxon>Branchiostoma</taxon>
    </lineage>
</organism>
<dbReference type="InterPro" id="IPR036056">
    <property type="entry name" value="Fibrinogen-like_C"/>
</dbReference>
<proteinExistence type="predicted"/>
<sequence>MSSKKLFPNGEAAREGSVGRHGNRRTNGIVLALSGLAAVVSVVTLLFVGRELTFLRAQQEILRRVLHDQQAALYGDLRDQQGRDHDQLVLLRSQLQDLMQGKQELGAKTSEQLSPEGPASSTEDWRRDDSATFWKSAEVHHRSKREAMANTVLFHGKFGAGLGCPSGAPGRDGRDGLQGPAGPPGPPGQCCIERPTPSPEVATTPGAVQASDCADLYAAGQTTSGVYNIRLGSSNVETYCDMDTAGGGWTVIQRRQDGSVPFNRTWEEYKHGFGNKNGEYWLGNENIHLLTSQKNYTLRVDLEDWEEETRYATYSSFRVSGESDQYRLHISGYSGDAGDSMAGGHTLNGQRFSTVDRDNDVHSSLHCSQALGQAGWWFGICSWSNLNGRYLRNCKSSCPLWQGVLWNTWIDLRYSLKSVSMKIKP</sequence>
<accession>A0A6P4ZZ24</accession>
<feature type="region of interest" description="Disordered" evidence="2">
    <location>
        <begin position="105"/>
        <end position="127"/>
    </location>
</feature>
<name>A0A6P4ZZ24_BRABE</name>
<dbReference type="AlphaFoldDB" id="A0A6P4ZZ24"/>
<evidence type="ECO:0000313" key="5">
    <source>
        <dbReference type="Proteomes" id="UP000515135"/>
    </source>
</evidence>
<keyword evidence="1" id="KW-1015">Disulfide bond</keyword>